<evidence type="ECO:0000313" key="3">
    <source>
        <dbReference type="Proteomes" id="UP000024635"/>
    </source>
</evidence>
<evidence type="ECO:0000313" key="2">
    <source>
        <dbReference type="EMBL" id="EYC29666.1"/>
    </source>
</evidence>
<dbReference type="Proteomes" id="UP000024635">
    <property type="component" value="Unassembled WGS sequence"/>
</dbReference>
<comment type="caution">
    <text evidence="2">The sequence shown here is derived from an EMBL/GenBank/DDBJ whole genome shotgun (WGS) entry which is preliminary data.</text>
</comment>
<accession>A0A016VQS4</accession>
<keyword evidence="1" id="KW-0732">Signal</keyword>
<feature type="signal peptide" evidence="1">
    <location>
        <begin position="1"/>
        <end position="27"/>
    </location>
</feature>
<reference evidence="3" key="1">
    <citation type="journal article" date="2015" name="Nat. Genet.">
        <title>The genome and transcriptome of the zoonotic hookworm Ancylostoma ceylanicum identify infection-specific gene families.</title>
        <authorList>
            <person name="Schwarz E.M."/>
            <person name="Hu Y."/>
            <person name="Antoshechkin I."/>
            <person name="Miller M.M."/>
            <person name="Sternberg P.W."/>
            <person name="Aroian R.V."/>
        </authorList>
    </citation>
    <scope>NUCLEOTIDE SEQUENCE</scope>
    <source>
        <strain evidence="3">HY135</strain>
    </source>
</reference>
<sequence length="75" mass="8323">MRGLPNSKEPLMLLFLVLLVTINISSCVVIRNPVIWRKPNTIEMLENGTYADFVKKLDAEHASRLTGTGAIVSLL</sequence>
<evidence type="ECO:0000256" key="1">
    <source>
        <dbReference type="SAM" id="SignalP"/>
    </source>
</evidence>
<dbReference type="AlphaFoldDB" id="A0A016VQS4"/>
<dbReference type="EMBL" id="JARK01001342">
    <property type="protein sequence ID" value="EYC29666.1"/>
    <property type="molecule type" value="Genomic_DNA"/>
</dbReference>
<feature type="chain" id="PRO_5001491018" evidence="1">
    <location>
        <begin position="28"/>
        <end position="75"/>
    </location>
</feature>
<proteinExistence type="predicted"/>
<name>A0A016VQS4_9BILA</name>
<keyword evidence="3" id="KW-1185">Reference proteome</keyword>
<gene>
    <name evidence="2" type="primary">Acey_s0006.g3111</name>
    <name evidence="2" type="ORF">Y032_0006g3111</name>
</gene>
<protein>
    <submittedName>
        <fullName evidence="2">Uncharacterized protein</fullName>
    </submittedName>
</protein>
<organism evidence="2 3">
    <name type="scientific">Ancylostoma ceylanicum</name>
    <dbReference type="NCBI Taxonomy" id="53326"/>
    <lineage>
        <taxon>Eukaryota</taxon>
        <taxon>Metazoa</taxon>
        <taxon>Ecdysozoa</taxon>
        <taxon>Nematoda</taxon>
        <taxon>Chromadorea</taxon>
        <taxon>Rhabditida</taxon>
        <taxon>Rhabditina</taxon>
        <taxon>Rhabditomorpha</taxon>
        <taxon>Strongyloidea</taxon>
        <taxon>Ancylostomatidae</taxon>
        <taxon>Ancylostomatinae</taxon>
        <taxon>Ancylostoma</taxon>
    </lineage>
</organism>